<feature type="non-terminal residue" evidence="5">
    <location>
        <position position="456"/>
    </location>
</feature>
<feature type="compositionally biased region" description="Polar residues" evidence="4">
    <location>
        <begin position="1"/>
        <end position="10"/>
    </location>
</feature>
<dbReference type="Pfam" id="PF09751">
    <property type="entry name" value="Es2"/>
    <property type="match status" value="1"/>
</dbReference>
<evidence type="ECO:0000313" key="6">
    <source>
        <dbReference type="Proteomes" id="UP000193144"/>
    </source>
</evidence>
<feature type="compositionally biased region" description="Low complexity" evidence="4">
    <location>
        <begin position="212"/>
        <end position="223"/>
    </location>
</feature>
<evidence type="ECO:0000256" key="3">
    <source>
        <dbReference type="ARBA" id="ARBA00023242"/>
    </source>
</evidence>
<feature type="region of interest" description="Disordered" evidence="4">
    <location>
        <begin position="85"/>
        <end position="149"/>
    </location>
</feature>
<organism evidence="5 6">
    <name type="scientific">Clohesyomyces aquaticus</name>
    <dbReference type="NCBI Taxonomy" id="1231657"/>
    <lineage>
        <taxon>Eukaryota</taxon>
        <taxon>Fungi</taxon>
        <taxon>Dikarya</taxon>
        <taxon>Ascomycota</taxon>
        <taxon>Pezizomycotina</taxon>
        <taxon>Dothideomycetes</taxon>
        <taxon>Pleosporomycetidae</taxon>
        <taxon>Pleosporales</taxon>
        <taxon>Lindgomycetaceae</taxon>
        <taxon>Clohesyomyces</taxon>
    </lineage>
</organism>
<feature type="compositionally biased region" description="Gly residues" evidence="4">
    <location>
        <begin position="422"/>
        <end position="435"/>
    </location>
</feature>
<accession>A0A1Y1Y2I6</accession>
<protein>
    <submittedName>
        <fullName evidence="5">Nuclear protein DGCR14</fullName>
    </submittedName>
</protein>
<dbReference type="PANTHER" id="PTHR12940">
    <property type="entry name" value="ES-2 PROTEIN - RELATED"/>
    <property type="match status" value="1"/>
</dbReference>
<feature type="region of interest" description="Disordered" evidence="4">
    <location>
        <begin position="189"/>
        <end position="228"/>
    </location>
</feature>
<comment type="similarity">
    <text evidence="2">Belongs to the ESS2 family.</text>
</comment>
<feature type="region of interest" description="Disordered" evidence="4">
    <location>
        <begin position="1"/>
        <end position="32"/>
    </location>
</feature>
<gene>
    <name evidence="5" type="ORF">BCR34DRAFT_526884</name>
</gene>
<sequence>MASESDNSKAVSKRAAPGSLMAPPPAPKRIKRPAVVLDEDTYVAALTHIIRRDFFPGLAETDAQMEYLNALESKDKSWIRESGKRLTEAMTPGPRERWRSGRGSRTPALGTRPGAGVQTPSVWGGATPASVAGTEASVDEEEKKKQQPAVDLTLSLTAFQAKYTPEDQESFNQILDRANAKKFLENRWLHDGNMHPSKRRLAQEKQKLIEASSNKSSSTTSSSQEVILRPSQDLDARPAAPNTHKHTAFNTLMFHPDSIESWAPTRAQEAQETSLAPPKALLHHNTRLPVPSASNTTNPKDPPSPTVSAIRDAIDGRPRASQSEAVFAGSETPRVNGYAFVDAVPPPEEEDDDAPEDLLERLGAKSEVSPFTIAESNRREKLHWSMVERIAEKRTGRTALGGAGLGLGGKDTPRFLSAPTPGGRGGAPVGPGAKGGLTPAGRRLLEKVGGATPKRG</sequence>
<dbReference type="AlphaFoldDB" id="A0A1Y1Y2I6"/>
<dbReference type="OrthoDB" id="19679at2759"/>
<dbReference type="STRING" id="1231657.A0A1Y1Y2I6"/>
<evidence type="ECO:0000256" key="1">
    <source>
        <dbReference type="ARBA" id="ARBA00004123"/>
    </source>
</evidence>
<keyword evidence="3" id="KW-0539">Nucleus</keyword>
<comment type="caution">
    <text evidence="5">The sequence shown here is derived from an EMBL/GenBank/DDBJ whole genome shotgun (WGS) entry which is preliminary data.</text>
</comment>
<dbReference type="EMBL" id="MCFA01000409">
    <property type="protein sequence ID" value="ORX92189.1"/>
    <property type="molecule type" value="Genomic_DNA"/>
</dbReference>
<dbReference type="Proteomes" id="UP000193144">
    <property type="component" value="Unassembled WGS sequence"/>
</dbReference>
<dbReference type="GO" id="GO:0071013">
    <property type="term" value="C:catalytic step 2 spliceosome"/>
    <property type="evidence" value="ECO:0007669"/>
    <property type="project" value="TreeGrafter"/>
</dbReference>
<feature type="compositionally biased region" description="Gly residues" evidence="4">
    <location>
        <begin position="399"/>
        <end position="409"/>
    </location>
</feature>
<name>A0A1Y1Y2I6_9PLEO</name>
<evidence type="ECO:0000256" key="2">
    <source>
        <dbReference type="ARBA" id="ARBA00009072"/>
    </source>
</evidence>
<evidence type="ECO:0000256" key="4">
    <source>
        <dbReference type="SAM" id="MobiDB-lite"/>
    </source>
</evidence>
<feature type="region of interest" description="Disordered" evidence="4">
    <location>
        <begin position="399"/>
        <end position="456"/>
    </location>
</feature>
<comment type="subcellular location">
    <subcellularLocation>
        <location evidence="1">Nucleus</location>
    </subcellularLocation>
</comment>
<dbReference type="PANTHER" id="PTHR12940:SF0">
    <property type="entry name" value="SPLICING FACTOR ESS-2 HOMOLOG"/>
    <property type="match status" value="1"/>
</dbReference>
<proteinExistence type="inferred from homology"/>
<reference evidence="5 6" key="1">
    <citation type="submission" date="2016-07" db="EMBL/GenBank/DDBJ databases">
        <title>Pervasive Adenine N6-methylation of Active Genes in Fungi.</title>
        <authorList>
            <consortium name="DOE Joint Genome Institute"/>
            <person name="Mondo S.J."/>
            <person name="Dannebaum R.O."/>
            <person name="Kuo R.C."/>
            <person name="Labutti K."/>
            <person name="Haridas S."/>
            <person name="Kuo A."/>
            <person name="Salamov A."/>
            <person name="Ahrendt S.R."/>
            <person name="Lipzen A."/>
            <person name="Sullivan W."/>
            <person name="Andreopoulos W.B."/>
            <person name="Clum A."/>
            <person name="Lindquist E."/>
            <person name="Daum C."/>
            <person name="Ramamoorthy G.K."/>
            <person name="Gryganskyi A."/>
            <person name="Culley D."/>
            <person name="Magnuson J.K."/>
            <person name="James T.Y."/>
            <person name="O'Malley M.A."/>
            <person name="Stajich J.E."/>
            <person name="Spatafora J.W."/>
            <person name="Visel A."/>
            <person name="Grigoriev I.V."/>
        </authorList>
    </citation>
    <scope>NUCLEOTIDE SEQUENCE [LARGE SCALE GENOMIC DNA]</scope>
    <source>
        <strain evidence="5 6">CBS 115471</strain>
    </source>
</reference>
<keyword evidence="6" id="KW-1185">Reference proteome</keyword>
<dbReference type="InterPro" id="IPR019148">
    <property type="entry name" value="Nuclear_protein_DGCR14_ESS-2"/>
</dbReference>
<evidence type="ECO:0000313" key="5">
    <source>
        <dbReference type="EMBL" id="ORX92189.1"/>
    </source>
</evidence>